<keyword evidence="3 6" id="KW-1133">Transmembrane helix</keyword>
<organism evidence="7 8">
    <name type="scientific">Macrophomina phaseolina</name>
    <dbReference type="NCBI Taxonomy" id="35725"/>
    <lineage>
        <taxon>Eukaryota</taxon>
        <taxon>Fungi</taxon>
        <taxon>Dikarya</taxon>
        <taxon>Ascomycota</taxon>
        <taxon>Pezizomycotina</taxon>
        <taxon>Dothideomycetes</taxon>
        <taxon>Dothideomycetes incertae sedis</taxon>
        <taxon>Botryosphaeriales</taxon>
        <taxon>Botryosphaeriaceae</taxon>
        <taxon>Macrophomina</taxon>
    </lineage>
</organism>
<comment type="caution">
    <text evidence="7">The sequence shown here is derived from an EMBL/GenBank/DDBJ whole genome shotgun (WGS) entry which is preliminary data.</text>
</comment>
<feature type="transmembrane region" description="Helical" evidence="6">
    <location>
        <begin position="90"/>
        <end position="109"/>
    </location>
</feature>
<dbReference type="PANTHER" id="PTHR31465">
    <property type="entry name" value="PROTEIN RTA1-RELATED"/>
    <property type="match status" value="1"/>
</dbReference>
<keyword evidence="4 6" id="KW-0472">Membrane</keyword>
<evidence type="ECO:0000313" key="8">
    <source>
        <dbReference type="Proteomes" id="UP000774617"/>
    </source>
</evidence>
<protein>
    <submittedName>
        <fullName evidence="7">RTA1 like protein-domain-containing protein</fullName>
    </submittedName>
</protein>
<dbReference type="Proteomes" id="UP000774617">
    <property type="component" value="Unassembled WGS sequence"/>
</dbReference>
<reference evidence="7 8" key="1">
    <citation type="journal article" date="2021" name="Nat. Commun.">
        <title>Genetic determinants of endophytism in the Arabidopsis root mycobiome.</title>
        <authorList>
            <person name="Mesny F."/>
            <person name="Miyauchi S."/>
            <person name="Thiergart T."/>
            <person name="Pickel B."/>
            <person name="Atanasova L."/>
            <person name="Karlsson M."/>
            <person name="Huettel B."/>
            <person name="Barry K.W."/>
            <person name="Haridas S."/>
            <person name="Chen C."/>
            <person name="Bauer D."/>
            <person name="Andreopoulos W."/>
            <person name="Pangilinan J."/>
            <person name="LaButti K."/>
            <person name="Riley R."/>
            <person name="Lipzen A."/>
            <person name="Clum A."/>
            <person name="Drula E."/>
            <person name="Henrissat B."/>
            <person name="Kohler A."/>
            <person name="Grigoriev I.V."/>
            <person name="Martin F.M."/>
            <person name="Hacquard S."/>
        </authorList>
    </citation>
    <scope>NUCLEOTIDE SEQUENCE [LARGE SCALE GENOMIC DNA]</scope>
    <source>
        <strain evidence="7 8">MPI-SDFR-AT-0080</strain>
    </source>
</reference>
<feature type="transmembrane region" description="Helical" evidence="6">
    <location>
        <begin position="159"/>
        <end position="178"/>
    </location>
</feature>
<sequence>MSKYVEGSVWFYAPAKVTPIIFMILFLLSGIVHLYQNVRYKSWRATLFLPWAALIMGAGFAMRLAGAYHIDDLSFLIASTVLVMSGPPVYAASNYLVLSRVLFYVPYLAPMHPGRVLSTFVGLDFIIEILIVNGALRVANTSLAATERQVGDIMVKASLITQAIIFLFLIALTIHFHTRALRANVLTRKLRTVLLVLYTTSAAVAIRCIFRIVEYFQGYTGTLYTHEHYFYLFEAFLMFLTTLVLNVWHPGRRLPRSNKVYLSQDGVTERRGLGWGDKRNWAVTFFDPFDLVGLVRGHDKRTRFWEMSDEEIAAIEAERERNKRAWWKGALDPFHVYGRDGAIARANGRRGKEESKGIDKTPGAETEVSKRSVENAV</sequence>
<accession>A0ABQ8GL48</accession>
<feature type="transmembrane region" description="Helical" evidence="6">
    <location>
        <begin position="47"/>
        <end position="70"/>
    </location>
</feature>
<name>A0ABQ8GL48_9PEZI</name>
<evidence type="ECO:0000256" key="6">
    <source>
        <dbReference type="SAM" id="Phobius"/>
    </source>
</evidence>
<feature type="compositionally biased region" description="Basic and acidic residues" evidence="5">
    <location>
        <begin position="367"/>
        <end position="377"/>
    </location>
</feature>
<keyword evidence="8" id="KW-1185">Reference proteome</keyword>
<gene>
    <name evidence="7" type="ORF">B0J12DRAFT_378941</name>
</gene>
<feature type="transmembrane region" description="Helical" evidence="6">
    <location>
        <begin position="190"/>
        <end position="213"/>
    </location>
</feature>
<keyword evidence="2 6" id="KW-0812">Transmembrane</keyword>
<evidence type="ECO:0000256" key="1">
    <source>
        <dbReference type="ARBA" id="ARBA00004141"/>
    </source>
</evidence>
<feature type="compositionally biased region" description="Basic and acidic residues" evidence="5">
    <location>
        <begin position="350"/>
        <end position="359"/>
    </location>
</feature>
<feature type="transmembrane region" description="Helical" evidence="6">
    <location>
        <begin position="228"/>
        <end position="248"/>
    </location>
</feature>
<evidence type="ECO:0000256" key="2">
    <source>
        <dbReference type="ARBA" id="ARBA00022692"/>
    </source>
</evidence>
<dbReference type="EMBL" id="JAGTJR010000006">
    <property type="protein sequence ID" value="KAH7058952.1"/>
    <property type="molecule type" value="Genomic_DNA"/>
</dbReference>
<feature type="transmembrane region" description="Helical" evidence="6">
    <location>
        <begin position="12"/>
        <end position="35"/>
    </location>
</feature>
<feature type="region of interest" description="Disordered" evidence="5">
    <location>
        <begin position="347"/>
        <end position="377"/>
    </location>
</feature>
<evidence type="ECO:0000313" key="7">
    <source>
        <dbReference type="EMBL" id="KAH7058952.1"/>
    </source>
</evidence>
<feature type="transmembrane region" description="Helical" evidence="6">
    <location>
        <begin position="116"/>
        <end position="139"/>
    </location>
</feature>
<dbReference type="Pfam" id="PF04479">
    <property type="entry name" value="RTA1"/>
    <property type="match status" value="1"/>
</dbReference>
<dbReference type="InterPro" id="IPR007568">
    <property type="entry name" value="RTA1"/>
</dbReference>
<evidence type="ECO:0000256" key="4">
    <source>
        <dbReference type="ARBA" id="ARBA00023136"/>
    </source>
</evidence>
<evidence type="ECO:0000256" key="3">
    <source>
        <dbReference type="ARBA" id="ARBA00022989"/>
    </source>
</evidence>
<dbReference type="PANTHER" id="PTHR31465:SF13">
    <property type="entry name" value="RTA1 DOMAIN PROTEIN-RELATED"/>
    <property type="match status" value="1"/>
</dbReference>
<proteinExistence type="predicted"/>
<evidence type="ECO:0000256" key="5">
    <source>
        <dbReference type="SAM" id="MobiDB-lite"/>
    </source>
</evidence>
<comment type="subcellular location">
    <subcellularLocation>
        <location evidence="1">Membrane</location>
        <topology evidence="1">Multi-pass membrane protein</topology>
    </subcellularLocation>
</comment>